<proteinExistence type="predicted"/>
<protein>
    <submittedName>
        <fullName evidence="1">Uncharacterized protein</fullName>
    </submittedName>
</protein>
<reference evidence="1 2" key="1">
    <citation type="submission" date="2024-01" db="EMBL/GenBank/DDBJ databases">
        <title>The genomes of 5 underutilized Papilionoideae crops provide insights into root nodulation and disease resistanc.</title>
        <authorList>
            <person name="Jiang F."/>
        </authorList>
    </citation>
    <scope>NUCLEOTIDE SEQUENCE [LARGE SCALE GENOMIC DNA]</scope>
    <source>
        <strain evidence="1">DUOXIRENSHENG_FW03</strain>
        <tissue evidence="1">Leaves</tissue>
    </source>
</reference>
<gene>
    <name evidence="1" type="ORF">VNO78_26399</name>
</gene>
<evidence type="ECO:0000313" key="1">
    <source>
        <dbReference type="EMBL" id="KAK7386277.1"/>
    </source>
</evidence>
<organism evidence="1 2">
    <name type="scientific">Psophocarpus tetragonolobus</name>
    <name type="common">Winged bean</name>
    <name type="synonym">Dolichos tetragonolobus</name>
    <dbReference type="NCBI Taxonomy" id="3891"/>
    <lineage>
        <taxon>Eukaryota</taxon>
        <taxon>Viridiplantae</taxon>
        <taxon>Streptophyta</taxon>
        <taxon>Embryophyta</taxon>
        <taxon>Tracheophyta</taxon>
        <taxon>Spermatophyta</taxon>
        <taxon>Magnoliopsida</taxon>
        <taxon>eudicotyledons</taxon>
        <taxon>Gunneridae</taxon>
        <taxon>Pentapetalae</taxon>
        <taxon>rosids</taxon>
        <taxon>fabids</taxon>
        <taxon>Fabales</taxon>
        <taxon>Fabaceae</taxon>
        <taxon>Papilionoideae</taxon>
        <taxon>50 kb inversion clade</taxon>
        <taxon>NPAAA clade</taxon>
        <taxon>indigoferoid/millettioid clade</taxon>
        <taxon>Phaseoleae</taxon>
        <taxon>Psophocarpus</taxon>
    </lineage>
</organism>
<evidence type="ECO:0000313" key="2">
    <source>
        <dbReference type="Proteomes" id="UP001386955"/>
    </source>
</evidence>
<dbReference type="AlphaFoldDB" id="A0AAN9X8X8"/>
<dbReference type="Proteomes" id="UP001386955">
    <property type="component" value="Unassembled WGS sequence"/>
</dbReference>
<comment type="caution">
    <text evidence="1">The sequence shown here is derived from an EMBL/GenBank/DDBJ whole genome shotgun (WGS) entry which is preliminary data.</text>
</comment>
<sequence length="125" mass="14071">MMENKVCTCDSQPKKQRKSKYFGIRDFPEGCGPFASKIDSKTFGQSNETSLKLGMLDLEHKDLTSAAKVEGCDSSDVSDQFSSTRANLAPLEKAKRRTKRRAVHAFSHQRFSSFMWTICLYTTCG</sequence>
<accession>A0AAN9X8X8</accession>
<keyword evidence="2" id="KW-1185">Reference proteome</keyword>
<dbReference type="EMBL" id="JAYMYS010000007">
    <property type="protein sequence ID" value="KAK7386277.1"/>
    <property type="molecule type" value="Genomic_DNA"/>
</dbReference>
<name>A0AAN9X8X8_PSOTE</name>